<sequence length="60" mass="6239">MTDIEKRLEKLSITLPAPPSALGTYVGAVTTGNMVFISGHGTAKPDGSYLTGKVPTECSE</sequence>
<protein>
    <submittedName>
        <fullName evidence="1">Uncharacterized protein</fullName>
    </submittedName>
</protein>
<dbReference type="InterPro" id="IPR035959">
    <property type="entry name" value="RutC-like_sf"/>
</dbReference>
<dbReference type="EMBL" id="UINC01194477">
    <property type="protein sequence ID" value="SVE10577.1"/>
    <property type="molecule type" value="Genomic_DNA"/>
</dbReference>
<evidence type="ECO:0000313" key="1">
    <source>
        <dbReference type="EMBL" id="SVE10577.1"/>
    </source>
</evidence>
<gene>
    <name evidence="1" type="ORF">METZ01_LOCUS463431</name>
</gene>
<dbReference type="Gene3D" id="3.30.1330.40">
    <property type="entry name" value="RutC-like"/>
    <property type="match status" value="1"/>
</dbReference>
<reference evidence="1" key="1">
    <citation type="submission" date="2018-05" db="EMBL/GenBank/DDBJ databases">
        <authorList>
            <person name="Lanie J.A."/>
            <person name="Ng W.-L."/>
            <person name="Kazmierczak K.M."/>
            <person name="Andrzejewski T.M."/>
            <person name="Davidsen T.M."/>
            <person name="Wayne K.J."/>
            <person name="Tettelin H."/>
            <person name="Glass J.I."/>
            <person name="Rusch D."/>
            <person name="Podicherti R."/>
            <person name="Tsui H.-C.T."/>
            <person name="Winkler M.E."/>
        </authorList>
    </citation>
    <scope>NUCLEOTIDE SEQUENCE</scope>
</reference>
<dbReference type="AlphaFoldDB" id="A0A383ARX6"/>
<accession>A0A383ARX6</accession>
<name>A0A383ARX6_9ZZZZ</name>
<organism evidence="1">
    <name type="scientific">marine metagenome</name>
    <dbReference type="NCBI Taxonomy" id="408172"/>
    <lineage>
        <taxon>unclassified sequences</taxon>
        <taxon>metagenomes</taxon>
        <taxon>ecological metagenomes</taxon>
    </lineage>
</organism>
<feature type="non-terminal residue" evidence="1">
    <location>
        <position position="60"/>
    </location>
</feature>
<dbReference type="SUPFAM" id="SSF55298">
    <property type="entry name" value="YjgF-like"/>
    <property type="match status" value="1"/>
</dbReference>
<proteinExistence type="predicted"/>